<dbReference type="Proteomes" id="UP000005447">
    <property type="component" value="Unassembled WGS sequence"/>
</dbReference>
<evidence type="ECO:0000256" key="1">
    <source>
        <dbReference type="ARBA" id="ARBA00022999"/>
    </source>
</evidence>
<dbReference type="GO" id="GO:0005737">
    <property type="term" value="C:cytoplasm"/>
    <property type="evidence" value="ECO:0007669"/>
    <property type="project" value="TreeGrafter"/>
</dbReference>
<dbReference type="PROSITE" id="PS50001">
    <property type="entry name" value="SH2"/>
    <property type="match status" value="1"/>
</dbReference>
<sequence>MPRSHNQEKSTVDGVCLELESVVSQPLSQSPERGSGAVTMGLLCSPSCLSRDAENLLEPQPPGSFLIRVSHSHVGYTLSYRVQDGCCHAMVLLRDDGRLLLHGEDTAHASLCALVAFHQSRPLRPHGQLLTQGCGQTNPATVDYEDLLLCATTLAQDVAGPEPGPEEHQGPCSGQEDPRERTRLFLPKNKEASPEAWMEPVEQVTSPQPPVVPLGDAGQKLWKNLRVLPDTSRRVQQWLKDHLTVSLSPCWDTWLAEETSGSRVRTDSRGHWSSAAWRNRVPTSPENTPQCQALRDRGTPSRKASRPASWSGMIPSGRSWRQKITRALSAQPSQQKPGDWLPEEYLQPPPFAPGYC</sequence>
<dbReference type="PANTHER" id="PTHR14388">
    <property type="entry name" value="T CELL-SPECIFIC ADAPTER PROTEIN TSAD"/>
    <property type="match status" value="1"/>
</dbReference>
<evidence type="ECO:0000256" key="3">
    <source>
        <dbReference type="SAM" id="MobiDB-lite"/>
    </source>
</evidence>
<dbReference type="InParanoid" id="A0A286Y2T5"/>
<dbReference type="Ensembl" id="ENSCPOT00000046190.1">
    <property type="protein sequence ID" value="ENSCPOP00000031852.1"/>
    <property type="gene ID" value="ENSCPOG00000035131.1"/>
</dbReference>
<feature type="region of interest" description="Disordered" evidence="3">
    <location>
        <begin position="258"/>
        <end position="356"/>
    </location>
</feature>
<dbReference type="Bgee" id="ENSCPOG00000035131">
    <property type="expression patterns" value="Expressed in testis and 3 other cell types or tissues"/>
</dbReference>
<feature type="region of interest" description="Disordered" evidence="3">
    <location>
        <begin position="193"/>
        <end position="213"/>
    </location>
</feature>
<accession>A0A286Y2T5</accession>
<dbReference type="Gene3D" id="3.30.505.10">
    <property type="entry name" value="SH2 domain"/>
    <property type="match status" value="1"/>
</dbReference>
<dbReference type="OMA" id="CGQKDPA"/>
<evidence type="ECO:0000313" key="6">
    <source>
        <dbReference type="Proteomes" id="UP000005447"/>
    </source>
</evidence>
<reference evidence="5" key="2">
    <citation type="submission" date="2025-08" db="UniProtKB">
        <authorList>
            <consortium name="Ensembl"/>
        </authorList>
    </citation>
    <scope>IDENTIFICATION</scope>
    <source>
        <strain evidence="5">2N</strain>
    </source>
</reference>
<reference evidence="6" key="1">
    <citation type="journal article" date="2011" name="Nature">
        <title>A high-resolution map of human evolutionary constraint using 29 mammals.</title>
        <authorList>
            <person name="Lindblad-Toh K."/>
            <person name="Garber M."/>
            <person name="Zuk O."/>
            <person name="Lin M.F."/>
            <person name="Parker B.J."/>
            <person name="Washietl S."/>
            <person name="Kheradpour P."/>
            <person name="Ernst J."/>
            <person name="Jordan G."/>
            <person name="Mauceli E."/>
            <person name="Ward L.D."/>
            <person name="Lowe C.B."/>
            <person name="Holloway A.K."/>
            <person name="Clamp M."/>
            <person name="Gnerre S."/>
            <person name="Alfoldi J."/>
            <person name="Beal K."/>
            <person name="Chang J."/>
            <person name="Clawson H."/>
            <person name="Cuff J."/>
            <person name="Di Palma F."/>
            <person name="Fitzgerald S."/>
            <person name="Flicek P."/>
            <person name="Guttman M."/>
            <person name="Hubisz M.J."/>
            <person name="Jaffe D.B."/>
            <person name="Jungreis I."/>
            <person name="Kent W.J."/>
            <person name="Kostka D."/>
            <person name="Lara M."/>
            <person name="Martins A.L."/>
            <person name="Massingham T."/>
            <person name="Moltke I."/>
            <person name="Raney B.J."/>
            <person name="Rasmussen M.D."/>
            <person name="Robinson J."/>
            <person name="Stark A."/>
            <person name="Vilella A.J."/>
            <person name="Wen J."/>
            <person name="Xie X."/>
            <person name="Zody M.C."/>
            <person name="Baldwin J."/>
            <person name="Bloom T."/>
            <person name="Chin C.W."/>
            <person name="Heiman D."/>
            <person name="Nicol R."/>
            <person name="Nusbaum C."/>
            <person name="Young S."/>
            <person name="Wilkinson J."/>
            <person name="Worley K.C."/>
            <person name="Kovar C.L."/>
            <person name="Muzny D.M."/>
            <person name="Gibbs R.A."/>
            <person name="Cree A."/>
            <person name="Dihn H.H."/>
            <person name="Fowler G."/>
            <person name="Jhangiani S."/>
            <person name="Joshi V."/>
            <person name="Lee S."/>
            <person name="Lewis L.R."/>
            <person name="Nazareth L.V."/>
            <person name="Okwuonu G."/>
            <person name="Santibanez J."/>
            <person name="Warren W.C."/>
            <person name="Mardis E.R."/>
            <person name="Weinstock G.M."/>
            <person name="Wilson R.K."/>
            <person name="Delehaunty K."/>
            <person name="Dooling D."/>
            <person name="Fronik C."/>
            <person name="Fulton L."/>
            <person name="Fulton B."/>
            <person name="Graves T."/>
            <person name="Minx P."/>
            <person name="Sodergren E."/>
            <person name="Birney E."/>
            <person name="Margulies E.H."/>
            <person name="Herrero J."/>
            <person name="Green E.D."/>
            <person name="Haussler D."/>
            <person name="Siepel A."/>
            <person name="Goldman N."/>
            <person name="Pollard K.S."/>
            <person name="Pedersen J.S."/>
            <person name="Lander E.S."/>
            <person name="Kellis M."/>
        </authorList>
    </citation>
    <scope>NUCLEOTIDE SEQUENCE [LARGE SCALE GENOMIC DNA]</scope>
    <source>
        <strain evidence="6">2N</strain>
    </source>
</reference>
<protein>
    <recommendedName>
        <fullName evidence="4">SH2 domain-containing protein</fullName>
    </recommendedName>
</protein>
<feature type="compositionally biased region" description="Pro residues" evidence="3">
    <location>
        <begin position="347"/>
        <end position="356"/>
    </location>
</feature>
<reference evidence="5" key="3">
    <citation type="submission" date="2025-09" db="UniProtKB">
        <authorList>
            <consortium name="Ensembl"/>
        </authorList>
    </citation>
    <scope>IDENTIFICATION</scope>
    <source>
        <strain evidence="5">2N</strain>
    </source>
</reference>
<dbReference type="EMBL" id="AAKN02049189">
    <property type="status" value="NOT_ANNOTATED_CDS"/>
    <property type="molecule type" value="Genomic_DNA"/>
</dbReference>
<dbReference type="PANTHER" id="PTHR14388:SF3">
    <property type="entry name" value="HEMATOPOIETIC SH2 DOMAIN-CONTAINING PROTEIN"/>
    <property type="match status" value="1"/>
</dbReference>
<keyword evidence="6" id="KW-1185">Reference proteome</keyword>
<feature type="region of interest" description="Disordered" evidence="3">
    <location>
        <begin position="158"/>
        <end position="179"/>
    </location>
</feature>
<dbReference type="InterPro" id="IPR000980">
    <property type="entry name" value="SH2"/>
</dbReference>
<organism evidence="5 6">
    <name type="scientific">Cavia porcellus</name>
    <name type="common">Guinea pig</name>
    <dbReference type="NCBI Taxonomy" id="10141"/>
    <lineage>
        <taxon>Eukaryota</taxon>
        <taxon>Metazoa</taxon>
        <taxon>Chordata</taxon>
        <taxon>Craniata</taxon>
        <taxon>Vertebrata</taxon>
        <taxon>Euteleostomi</taxon>
        <taxon>Mammalia</taxon>
        <taxon>Eutheria</taxon>
        <taxon>Euarchontoglires</taxon>
        <taxon>Glires</taxon>
        <taxon>Rodentia</taxon>
        <taxon>Hystricomorpha</taxon>
        <taxon>Caviidae</taxon>
        <taxon>Cavia</taxon>
    </lineage>
</organism>
<evidence type="ECO:0000256" key="2">
    <source>
        <dbReference type="PROSITE-ProRule" id="PRU00191"/>
    </source>
</evidence>
<dbReference type="VEuPathDB" id="HostDB:ENSCPOG00000035131"/>
<evidence type="ECO:0000259" key="4">
    <source>
        <dbReference type="PROSITE" id="PS50001"/>
    </source>
</evidence>
<dbReference type="AlphaFoldDB" id="A0A286Y2T5"/>
<dbReference type="InterPro" id="IPR036860">
    <property type="entry name" value="SH2_dom_sf"/>
</dbReference>
<dbReference type="FunCoup" id="A0A286Y2T5">
    <property type="interactions" value="720"/>
</dbReference>
<evidence type="ECO:0000313" key="5">
    <source>
        <dbReference type="Ensembl" id="ENSCPOP00000031852.1"/>
    </source>
</evidence>
<feature type="compositionally biased region" description="Polar residues" evidence="3">
    <location>
        <begin position="281"/>
        <end position="291"/>
    </location>
</feature>
<gene>
    <name evidence="5" type="primary">Hsh2d</name>
</gene>
<dbReference type="STRING" id="10141.ENSCPOP00000031852"/>
<keyword evidence="1 2" id="KW-0727">SH2 domain</keyword>
<name>A0A286Y2T5_CAVPO</name>
<dbReference type="Pfam" id="PF00017">
    <property type="entry name" value="SH2"/>
    <property type="match status" value="1"/>
</dbReference>
<proteinExistence type="predicted"/>
<feature type="domain" description="SH2" evidence="4">
    <location>
        <begin position="38"/>
        <end position="134"/>
    </location>
</feature>
<dbReference type="GeneTree" id="ENSGT00940000161678"/>
<dbReference type="SUPFAM" id="SSF55550">
    <property type="entry name" value="SH2 domain"/>
    <property type="match status" value="1"/>
</dbReference>
<dbReference type="SMART" id="SM00252">
    <property type="entry name" value="SH2"/>
    <property type="match status" value="1"/>
</dbReference>